<protein>
    <submittedName>
        <fullName evidence="1">Uncharacterized protein</fullName>
    </submittedName>
</protein>
<evidence type="ECO:0000313" key="2">
    <source>
        <dbReference type="Proteomes" id="UP001162992"/>
    </source>
</evidence>
<sequence>MEPERPEKIPEIPVSISPLSNEAIFDQFMVRSEFRSFASETQERFQSITDRFHLEQTLQQLREMLVGSLTFTLMETHWELPDVRPKVPTPSEAMEDVPLTSERVRLSAKDVQNLTYSSEEKERTVDNVSAFLFHWTNYHNLTGTPDHLRPTETRLFLRGKSSKWWNIFPRMRKIVIGGFGKSAGWKAAPLPNICPIIERPCSDSP</sequence>
<proteinExistence type="predicted"/>
<dbReference type="Proteomes" id="UP001162992">
    <property type="component" value="Chromosome 21"/>
</dbReference>
<organism evidence="1 2">
    <name type="scientific">Diphasiastrum complanatum</name>
    <name type="common">Issler's clubmoss</name>
    <name type="synonym">Lycopodium complanatum</name>
    <dbReference type="NCBI Taxonomy" id="34168"/>
    <lineage>
        <taxon>Eukaryota</taxon>
        <taxon>Viridiplantae</taxon>
        <taxon>Streptophyta</taxon>
        <taxon>Embryophyta</taxon>
        <taxon>Tracheophyta</taxon>
        <taxon>Lycopodiopsida</taxon>
        <taxon>Lycopodiales</taxon>
        <taxon>Lycopodiaceae</taxon>
        <taxon>Lycopodioideae</taxon>
        <taxon>Diphasiastrum</taxon>
    </lineage>
</organism>
<reference evidence="2" key="1">
    <citation type="journal article" date="2024" name="Proc. Natl. Acad. Sci. U.S.A.">
        <title>Extraordinary preservation of gene collinearity over three hundred million years revealed in homosporous lycophytes.</title>
        <authorList>
            <person name="Li C."/>
            <person name="Wickell D."/>
            <person name="Kuo L.Y."/>
            <person name="Chen X."/>
            <person name="Nie B."/>
            <person name="Liao X."/>
            <person name="Peng D."/>
            <person name="Ji J."/>
            <person name="Jenkins J."/>
            <person name="Williams M."/>
            <person name="Shu S."/>
            <person name="Plott C."/>
            <person name="Barry K."/>
            <person name="Rajasekar S."/>
            <person name="Grimwood J."/>
            <person name="Han X."/>
            <person name="Sun S."/>
            <person name="Hou Z."/>
            <person name="He W."/>
            <person name="Dai G."/>
            <person name="Sun C."/>
            <person name="Schmutz J."/>
            <person name="Leebens-Mack J.H."/>
            <person name="Li F.W."/>
            <person name="Wang L."/>
        </authorList>
    </citation>
    <scope>NUCLEOTIDE SEQUENCE [LARGE SCALE GENOMIC DNA]</scope>
    <source>
        <strain evidence="2">cv. PW_Plant_1</strain>
    </source>
</reference>
<dbReference type="EMBL" id="CM055112">
    <property type="protein sequence ID" value="KAJ7517659.1"/>
    <property type="molecule type" value="Genomic_DNA"/>
</dbReference>
<accession>A0ACC2AL32</accession>
<name>A0ACC2AL32_DIPCM</name>
<evidence type="ECO:0000313" key="1">
    <source>
        <dbReference type="EMBL" id="KAJ7517659.1"/>
    </source>
</evidence>
<keyword evidence="2" id="KW-1185">Reference proteome</keyword>
<gene>
    <name evidence="1" type="ORF">O6H91_21G033700</name>
</gene>
<comment type="caution">
    <text evidence="1">The sequence shown here is derived from an EMBL/GenBank/DDBJ whole genome shotgun (WGS) entry which is preliminary data.</text>
</comment>